<dbReference type="Proteomes" id="UP000320762">
    <property type="component" value="Unassembled WGS sequence"/>
</dbReference>
<evidence type="ECO:0000259" key="2">
    <source>
        <dbReference type="Pfam" id="PF24855"/>
    </source>
</evidence>
<dbReference type="PANTHER" id="PTHR39460:SF1">
    <property type="entry name" value="C6 TRANSCRIPTION FACTOR"/>
    <property type="match status" value="1"/>
</dbReference>
<proteinExistence type="predicted"/>
<organism evidence="3 4">
    <name type="scientific">Schizophyllum amplum</name>
    <dbReference type="NCBI Taxonomy" id="97359"/>
    <lineage>
        <taxon>Eukaryota</taxon>
        <taxon>Fungi</taxon>
        <taxon>Dikarya</taxon>
        <taxon>Basidiomycota</taxon>
        <taxon>Agaricomycotina</taxon>
        <taxon>Agaricomycetes</taxon>
        <taxon>Agaricomycetidae</taxon>
        <taxon>Agaricales</taxon>
        <taxon>Schizophyllaceae</taxon>
        <taxon>Schizophyllum</taxon>
    </lineage>
</organism>
<dbReference type="PANTHER" id="PTHR39460">
    <property type="entry name" value="EXPRESSED PROTEIN"/>
    <property type="match status" value="1"/>
</dbReference>
<reference evidence="3 4" key="1">
    <citation type="journal article" date="2019" name="New Phytol.">
        <title>Comparative genomics reveals unique wood-decay strategies and fruiting body development in the Schizophyllaceae.</title>
        <authorList>
            <person name="Almasi E."/>
            <person name="Sahu N."/>
            <person name="Krizsan K."/>
            <person name="Balint B."/>
            <person name="Kovacs G.M."/>
            <person name="Kiss B."/>
            <person name="Cseklye J."/>
            <person name="Drula E."/>
            <person name="Henrissat B."/>
            <person name="Nagy I."/>
            <person name="Chovatia M."/>
            <person name="Adam C."/>
            <person name="LaButti K."/>
            <person name="Lipzen A."/>
            <person name="Riley R."/>
            <person name="Grigoriev I.V."/>
            <person name="Nagy L.G."/>
        </authorList>
    </citation>
    <scope>NUCLEOTIDE SEQUENCE [LARGE SCALE GENOMIC DNA]</scope>
    <source>
        <strain evidence="3 4">NL-1724</strain>
    </source>
</reference>
<comment type="caution">
    <text evidence="3">The sequence shown here is derived from an EMBL/GenBank/DDBJ whole genome shotgun (WGS) entry which is preliminary data.</text>
</comment>
<dbReference type="AlphaFoldDB" id="A0A550CW97"/>
<protein>
    <recommendedName>
        <fullName evidence="2">DUF7729 domain-containing protein</fullName>
    </recommendedName>
</protein>
<evidence type="ECO:0000313" key="4">
    <source>
        <dbReference type="Proteomes" id="UP000320762"/>
    </source>
</evidence>
<sequence length="406" mass="42940">MFTPPPSPLPGQGEPSPIDRLRAPAPAGPSEKLAPPTSLPPPPSSSSSSPDEKRRIGKRIRWTALVIPLLLILITASTRYITHPAAFDVLAGPSDSVWADLTHWAPHKRHPQNDDAGGSTSVVSVADTASLTTESLAIQSTFASDPTTAPTATSTAVPTVPANPVLPTPFPQPFDSDITQNYSSVSCFNLFNNMTNTEPFRRCRAFSLLWQSSSAFISAQTNATLMNTLVWGTCNTPLDANTCSANMAWFAGELESACAADLLDGNARVTETLTAIRAYDVMREAACLVDETTNAYCFVNAVSGTNSADQYAYNLPLGLAMPTAAEPTCSTCVQDILGLYADALQNGTATLDGLRSTYEDAVDLTNQKCGPSYATAIVTNENGAPPRWRRSAASLAVLAVAIATLL</sequence>
<keyword evidence="4" id="KW-1185">Reference proteome</keyword>
<name>A0A550CW97_9AGAR</name>
<feature type="region of interest" description="Disordered" evidence="1">
    <location>
        <begin position="1"/>
        <end position="55"/>
    </location>
</feature>
<feature type="domain" description="DUF7729" evidence="2">
    <location>
        <begin position="169"/>
        <end position="376"/>
    </location>
</feature>
<dbReference type="Pfam" id="PF24855">
    <property type="entry name" value="DUF7729"/>
    <property type="match status" value="1"/>
</dbReference>
<evidence type="ECO:0000256" key="1">
    <source>
        <dbReference type="SAM" id="MobiDB-lite"/>
    </source>
</evidence>
<accession>A0A550CW97</accession>
<dbReference type="OrthoDB" id="2564812at2759"/>
<evidence type="ECO:0000313" key="3">
    <source>
        <dbReference type="EMBL" id="TRM69043.1"/>
    </source>
</evidence>
<dbReference type="InterPro" id="IPR056146">
    <property type="entry name" value="DUF7729"/>
</dbReference>
<dbReference type="EMBL" id="VDMD01000001">
    <property type="protein sequence ID" value="TRM69043.1"/>
    <property type="molecule type" value="Genomic_DNA"/>
</dbReference>
<gene>
    <name evidence="3" type="ORF">BD626DRAFT_392530</name>
</gene>